<dbReference type="PANTHER" id="PTHR30532">
    <property type="entry name" value="IRON III DICITRATE-BINDING PERIPLASMIC PROTEIN"/>
    <property type="match status" value="1"/>
</dbReference>
<evidence type="ECO:0000256" key="3">
    <source>
        <dbReference type="ARBA" id="ARBA00022448"/>
    </source>
</evidence>
<sequence>MLRKRMTGAFALLVMSCLMLAACAGQAKEETTKKTHAVTHEAGTTNVPDHPKRIVALEFSFVDALDELGIEPVGIAQENKDDVSGLLDKKISFTEVGTRQQPNLEVISSLKPDLIIGDFNRHKGIYKQLQQIEPTIILKSRNATYQENLASFKSIAEAVGQTDQMEQRLKLHDKRLAVAKQKVDPDDQRKIMVGVFRSDSLTAHGETSFDGELLEKLGIDNAITKTVEPTVTITLEQIVKWDPDVIFMAEADPKLLNEWKKNPLWNQITAVKKGEVYEVNRDLWTRYRGLDAAEQIVDEAIQLLYPKKS</sequence>
<dbReference type="Gene3D" id="3.40.50.1980">
    <property type="entry name" value="Nitrogenase molybdenum iron protein domain"/>
    <property type="match status" value="2"/>
</dbReference>
<keyword evidence="8" id="KW-1185">Reference proteome</keyword>
<comment type="subcellular location">
    <subcellularLocation>
        <location evidence="1">Cell envelope</location>
    </subcellularLocation>
</comment>
<dbReference type="InterPro" id="IPR054828">
    <property type="entry name" value="Vit_B12_bind_prot"/>
</dbReference>
<dbReference type="GO" id="GO:0030288">
    <property type="term" value="C:outer membrane-bounded periplasmic space"/>
    <property type="evidence" value="ECO:0007669"/>
    <property type="project" value="TreeGrafter"/>
</dbReference>
<reference evidence="7 8" key="2">
    <citation type="journal article" date="2008" name="BMC Genomics">
        <title>Architecture of thermal adaptation in an Exiguobacterium sibiricum strain isolated from 3 million year old permafrost: a genome and transcriptome approach.</title>
        <authorList>
            <person name="Rodrigues D.F."/>
            <person name="Ivanova N."/>
            <person name="He Z."/>
            <person name="Huebner M."/>
            <person name="Zhou J."/>
            <person name="Tiedje J.M."/>
        </authorList>
    </citation>
    <scope>NUCLEOTIDE SEQUENCE [LARGE SCALE GENOMIC DNA]</scope>
    <source>
        <strain evidence="8">DSM 17290 / CIP 109462 / JCM 13490 / 255-15</strain>
    </source>
</reference>
<dbReference type="PANTHER" id="PTHR30532:SF29">
    <property type="entry name" value="FE(3+) DICITRATE-BINDING PERIPLASMIC PROTEIN"/>
    <property type="match status" value="1"/>
</dbReference>
<keyword evidence="4 5" id="KW-0732">Signal</keyword>
<evidence type="ECO:0000256" key="5">
    <source>
        <dbReference type="SAM" id="SignalP"/>
    </source>
</evidence>
<reference evidence="8" key="3">
    <citation type="submission" date="2008-04" db="EMBL/GenBank/DDBJ databases">
        <title>Complete sequence of chromosome of Exiguobacterium sibiricum 255-15.</title>
        <authorList>
            <consortium name="US DOE Joint Genome Institute"/>
            <person name="Copeland A."/>
            <person name="Lucas S."/>
            <person name="Lapidus A."/>
            <person name="Glavina del Rio T."/>
            <person name="Dalin E."/>
            <person name="Tice H."/>
            <person name="Bruce D."/>
            <person name="Goodwin L."/>
            <person name="Pitluck S."/>
            <person name="Kiss H."/>
            <person name="Chertkov O."/>
            <person name="Monk C."/>
            <person name="Brettin T."/>
            <person name="Detter J.C."/>
            <person name="Han C."/>
            <person name="Kuske C.R."/>
            <person name="Schmutz J."/>
            <person name="Larimer F."/>
            <person name="Land M."/>
            <person name="Hauser L."/>
            <person name="Kyrpides N."/>
            <person name="Mikhailova N."/>
            <person name="Vishnivetskaya T."/>
            <person name="Rodrigues D.F."/>
            <person name="Gilichinsky D."/>
            <person name="Tiedje J."/>
            <person name="Richardson P."/>
        </authorList>
    </citation>
    <scope>NUCLEOTIDE SEQUENCE [LARGE SCALE GENOMIC DNA]</scope>
    <source>
        <strain evidence="8">DSM 17290 / CIP 109462 / JCM 13490 / 255-15</strain>
    </source>
</reference>
<dbReference type="CDD" id="cd01146">
    <property type="entry name" value="FhuD"/>
    <property type="match status" value="1"/>
</dbReference>
<dbReference type="PROSITE" id="PS51257">
    <property type="entry name" value="PROKAR_LIPOPROTEIN"/>
    <property type="match status" value="1"/>
</dbReference>
<reference evidence="7 8" key="1">
    <citation type="journal article" date="2006" name="Extremophiles">
        <title>Characterization of Exiguobacterium isolates from the Siberian permafrost. Description of Exiguobacterium sibiricum sp. nov.</title>
        <authorList>
            <person name="Rodrigues D.F."/>
            <person name="Goris J."/>
            <person name="Vishnivetskaya T."/>
            <person name="Gilichinsky D."/>
            <person name="Thomashow M.F."/>
            <person name="Tiedje J.M."/>
        </authorList>
    </citation>
    <scope>NUCLEOTIDE SEQUENCE [LARGE SCALE GENOMIC DNA]</scope>
    <source>
        <strain evidence="8">DSM 17290 / CIP 109462 / JCM 13490 / 255-15</strain>
    </source>
</reference>
<dbReference type="KEGG" id="esi:Exig_1398"/>
<dbReference type="InterPro" id="IPR002491">
    <property type="entry name" value="ABC_transptr_periplasmic_BD"/>
</dbReference>
<protein>
    <submittedName>
        <fullName evidence="7">Periplasmic binding protein</fullName>
    </submittedName>
</protein>
<dbReference type="OrthoDB" id="9793175at2"/>
<dbReference type="EMBL" id="CP001022">
    <property type="protein sequence ID" value="ACB60868.1"/>
    <property type="molecule type" value="Genomic_DNA"/>
</dbReference>
<dbReference type="PROSITE" id="PS50983">
    <property type="entry name" value="FE_B12_PBP"/>
    <property type="match status" value="1"/>
</dbReference>
<accession>B1YFU1</accession>
<dbReference type="NCBIfam" id="NF038402">
    <property type="entry name" value="TroA_like"/>
    <property type="match status" value="1"/>
</dbReference>
<evidence type="ECO:0000256" key="4">
    <source>
        <dbReference type="ARBA" id="ARBA00022729"/>
    </source>
</evidence>
<dbReference type="RefSeq" id="WP_012370289.1">
    <property type="nucleotide sequence ID" value="NC_010556.1"/>
</dbReference>
<dbReference type="eggNOG" id="COG4594">
    <property type="taxonomic scope" value="Bacteria"/>
</dbReference>
<dbReference type="InterPro" id="IPR051313">
    <property type="entry name" value="Bact_iron-sidero_bind"/>
</dbReference>
<proteinExistence type="inferred from homology"/>
<gene>
    <name evidence="7" type="ordered locus">Exig_1398</name>
</gene>
<feature type="chain" id="PRO_5002773604" evidence="5">
    <location>
        <begin position="28"/>
        <end position="309"/>
    </location>
</feature>
<dbReference type="Pfam" id="PF01497">
    <property type="entry name" value="Peripla_BP_2"/>
    <property type="match status" value="1"/>
</dbReference>
<dbReference type="AlphaFoldDB" id="B1YFU1"/>
<evidence type="ECO:0000256" key="2">
    <source>
        <dbReference type="ARBA" id="ARBA00008814"/>
    </source>
</evidence>
<dbReference type="GO" id="GO:1901678">
    <property type="term" value="P:iron coordination entity transport"/>
    <property type="evidence" value="ECO:0007669"/>
    <property type="project" value="UniProtKB-ARBA"/>
</dbReference>
<evidence type="ECO:0000256" key="1">
    <source>
        <dbReference type="ARBA" id="ARBA00004196"/>
    </source>
</evidence>
<name>B1YFU1_EXIS2</name>
<dbReference type="SUPFAM" id="SSF53807">
    <property type="entry name" value="Helical backbone' metal receptor"/>
    <property type="match status" value="1"/>
</dbReference>
<dbReference type="HOGENOM" id="CLU_038034_0_0_9"/>
<keyword evidence="3" id="KW-0813">Transport</keyword>
<organism evidence="7 8">
    <name type="scientific">Exiguobacterium sibiricum (strain DSM 17290 / CCUG 55495 / CIP 109462 / JCM 13490 / 255-15)</name>
    <dbReference type="NCBI Taxonomy" id="262543"/>
    <lineage>
        <taxon>Bacteria</taxon>
        <taxon>Bacillati</taxon>
        <taxon>Bacillota</taxon>
        <taxon>Bacilli</taxon>
        <taxon>Bacillales</taxon>
        <taxon>Bacillales Family XII. Incertae Sedis</taxon>
        <taxon>Exiguobacterium</taxon>
    </lineage>
</organism>
<dbReference type="NCBIfam" id="NF008501">
    <property type="entry name" value="PRK11411.1"/>
    <property type="match status" value="1"/>
</dbReference>
<feature type="domain" description="Fe/B12 periplasmic-binding" evidence="6">
    <location>
        <begin position="53"/>
        <end position="308"/>
    </location>
</feature>
<dbReference type="STRING" id="262543.Exig_1398"/>
<comment type="similarity">
    <text evidence="2">Belongs to the bacterial solute-binding protein 8 family.</text>
</comment>
<evidence type="ECO:0000313" key="8">
    <source>
        <dbReference type="Proteomes" id="UP000001681"/>
    </source>
</evidence>
<evidence type="ECO:0000259" key="6">
    <source>
        <dbReference type="PROSITE" id="PS50983"/>
    </source>
</evidence>
<evidence type="ECO:0000313" key="7">
    <source>
        <dbReference type="EMBL" id="ACB60868.1"/>
    </source>
</evidence>
<feature type="signal peptide" evidence="5">
    <location>
        <begin position="1"/>
        <end position="27"/>
    </location>
</feature>
<dbReference type="Proteomes" id="UP000001681">
    <property type="component" value="Chromosome"/>
</dbReference>